<dbReference type="GO" id="GO:0005975">
    <property type="term" value="P:carbohydrate metabolic process"/>
    <property type="evidence" value="ECO:0007669"/>
    <property type="project" value="UniProtKB-ARBA"/>
</dbReference>
<reference evidence="4 5" key="1">
    <citation type="submission" date="2016-12" db="EMBL/GenBank/DDBJ databases">
        <title>Trade-off between light-utilization and light-protection in marine flavobacteria.</title>
        <authorList>
            <person name="Kumagai Y."/>
            <person name="Yoshizawa S."/>
            <person name="Kogure K."/>
            <person name="Iwasaki W."/>
        </authorList>
    </citation>
    <scope>NUCLEOTIDE SEQUENCE [LARGE SCALE GENOMIC DNA]</scope>
    <source>
        <strain evidence="4 5">NBRC 108759</strain>
    </source>
</reference>
<dbReference type="Pfam" id="PF13313">
    <property type="entry name" value="DUF4082"/>
    <property type="match status" value="1"/>
</dbReference>
<dbReference type="EMBL" id="MSCN01000001">
    <property type="protein sequence ID" value="PQJ80733.1"/>
    <property type="molecule type" value="Genomic_DNA"/>
</dbReference>
<keyword evidence="5" id="KW-1185">Reference proteome</keyword>
<comment type="caution">
    <text evidence="4">The sequence shown here is derived from an EMBL/GenBank/DDBJ whole genome shotgun (WGS) entry which is preliminary data.</text>
</comment>
<dbReference type="Pfam" id="PF13385">
    <property type="entry name" value="Laminin_G_3"/>
    <property type="match status" value="1"/>
</dbReference>
<evidence type="ECO:0000313" key="4">
    <source>
        <dbReference type="EMBL" id="PQJ80733.1"/>
    </source>
</evidence>
<evidence type="ECO:0000256" key="1">
    <source>
        <dbReference type="ARBA" id="ARBA00022729"/>
    </source>
</evidence>
<dbReference type="Proteomes" id="UP000238882">
    <property type="component" value="Unassembled WGS sequence"/>
</dbReference>
<dbReference type="Pfam" id="PF18962">
    <property type="entry name" value="Por_Secre_tail"/>
    <property type="match status" value="1"/>
</dbReference>
<dbReference type="SMART" id="SM00560">
    <property type="entry name" value="LamGL"/>
    <property type="match status" value="1"/>
</dbReference>
<organism evidence="4 5">
    <name type="scientific">Polaribacter porphyrae</name>
    <dbReference type="NCBI Taxonomy" id="1137780"/>
    <lineage>
        <taxon>Bacteria</taxon>
        <taxon>Pseudomonadati</taxon>
        <taxon>Bacteroidota</taxon>
        <taxon>Flavobacteriia</taxon>
        <taxon>Flavobacteriales</taxon>
        <taxon>Flavobacteriaceae</taxon>
    </lineage>
</organism>
<dbReference type="Gene3D" id="2.60.120.200">
    <property type="match status" value="1"/>
</dbReference>
<keyword evidence="1" id="KW-0732">Signal</keyword>
<accession>A0A2S7WT14</accession>
<dbReference type="NCBIfam" id="TIGR04183">
    <property type="entry name" value="Por_Secre_tail"/>
    <property type="match status" value="1"/>
</dbReference>
<name>A0A2S7WT14_9FLAO</name>
<feature type="domain" description="LamG-like jellyroll fold" evidence="3">
    <location>
        <begin position="595"/>
        <end position="732"/>
    </location>
</feature>
<dbReference type="RefSeq" id="WP_211295618.1">
    <property type="nucleotide sequence ID" value="NZ_MSCN01000001.1"/>
</dbReference>
<keyword evidence="2" id="KW-1015">Disulfide bond</keyword>
<dbReference type="SUPFAM" id="SSF49265">
    <property type="entry name" value="Fibronectin type III"/>
    <property type="match status" value="1"/>
</dbReference>
<evidence type="ECO:0000259" key="3">
    <source>
        <dbReference type="SMART" id="SM00560"/>
    </source>
</evidence>
<dbReference type="SUPFAM" id="SSF49899">
    <property type="entry name" value="Concanavalin A-like lectins/glucanases"/>
    <property type="match status" value="1"/>
</dbReference>
<evidence type="ECO:0000256" key="2">
    <source>
        <dbReference type="ARBA" id="ARBA00023157"/>
    </source>
</evidence>
<dbReference type="InterPro" id="IPR026444">
    <property type="entry name" value="Secre_tail"/>
</dbReference>
<dbReference type="InterPro" id="IPR006558">
    <property type="entry name" value="LamG-like"/>
</dbReference>
<sequence length="1337" mass="142982">MSITTFSQAPDVVFVSGAGSTNVNGLYTKQGLNGGVNYYSKGSYFIYRRSDFATAWYIGTVLNSIDAGDIYYNDHSTSNTPVGVNFGKSSNNFQGSSPFPTVSLATASIATNTATNITTNSVELAGNVISDSGLTVTERGIVYSTTNQTPEIGKTGVIKDTNGTGLGVFSETISSLNPETTYYYRAYAINSAGTGYGVVRSFTTLGVSISSITRQNPSIEDLFDTSATYQVTFTKPVKDVDITDFTSNSTGATVNSVTSVSNTVYNVALNNINTNGDVFLQTKGVAGVAGSNDITTLAVPTETTTVDQQNTNDWLGQAEIGQTFTASTSGIIKSVTFYPNDGNHTFSGTADLKLYSGVSNDGGTEIDSESVTVTNSSTSAGQTFTFASPVTLSSGQTYTITLSNFSGSGSHALNANTSNVYNGGHVIFAGMNSSSHLNFDLKIKIVEEATLVGDVALSTTAPATNEKFIKKSPPAFPVLTTADASTVSETNATLGGTIVLSGASAITERGIVYSTTDSYPKIGETGVTKVVSAVNTNTFSDVVSSLNTKNIYFYRAYAINSNSTGYGAVKRFSLNNAFHFDGVHSASVPNHNYTNGFSMDVLLKPDQFSGSQCFLARFVGGKVFAFIIKSDGTVESTISTDGAAETYFTTVNSLTEDVWQHVAFTYNNADGAMKLYINGVDAGGSGSVTNPTSGALFHESSNQISIGSRNGSPRYEGAVDELRIWNKTLSSTTINQIKNKTVPSNADGLLAYYQFNQGVAGNDNTSISQLFNSKSNSFESLLNNFTRNGSTSNFIAGASGDFDNNTIAKNAFMASGNWSDPTKWSLGKVPTQIENAIIAENQTVTIDVDDLEIDDFELETGATLNIPNDKEITINNTFTSSGNLSLASDKNDSGVLLVNGSISGNVTYVRGGLLANKWSIVTPPVSGQTIKSFAENNANDIRQNTGISPVRYAIAYYDDTKAVGSKWVYYDTTVNATDTFTAGTSYSMSRATDGSVTFVGTLAVDDINKTLNADEWQAIGNPFTTYYPANKNSNNSFLNENFDALDDSFKSLYVWDAIQEKYVAVSEVDANDRSLPPGQGFFIKMKTGQTNVSFNKAKRTTKPASGITTFEKGNVTPNIVVNVSKGKTTVKTRIKFFDNTTNGFDTGFDIGNFDSHSLDIYSRIVDNSVATNLTIQSLPKDNYENIIIPLGIVAKKGDNITIDGILENLPQSVYVYLEDRLQNSFTDLKTSKKQWTVENDISGVGRFYLRLSGKALSTATNELTGVSLFESNHQLHIYGLQNDASLRLYSISGKAILSSKVEGIIKTTIDLPELATGVYIANLQTEQGTISKKIIIK</sequence>
<dbReference type="InterPro" id="IPR013320">
    <property type="entry name" value="ConA-like_dom_sf"/>
</dbReference>
<gene>
    <name evidence="4" type="ORF">BTO18_16835</name>
</gene>
<proteinExistence type="predicted"/>
<dbReference type="InterPro" id="IPR036116">
    <property type="entry name" value="FN3_sf"/>
</dbReference>
<evidence type="ECO:0000313" key="5">
    <source>
        <dbReference type="Proteomes" id="UP000238882"/>
    </source>
</evidence>
<protein>
    <recommendedName>
        <fullName evidence="3">LamG-like jellyroll fold domain-containing protein</fullName>
    </recommendedName>
</protein>
<dbReference type="GO" id="GO:0004553">
    <property type="term" value="F:hydrolase activity, hydrolyzing O-glycosyl compounds"/>
    <property type="evidence" value="ECO:0007669"/>
    <property type="project" value="UniProtKB-ARBA"/>
</dbReference>
<dbReference type="InterPro" id="IPR025141">
    <property type="entry name" value="DUF4082"/>
</dbReference>